<reference evidence="1 2" key="1">
    <citation type="submission" date="2019-10" db="EMBL/GenBank/DDBJ databases">
        <title>Bifidobacterium from non-human primates.</title>
        <authorList>
            <person name="Modesto M."/>
        </authorList>
    </citation>
    <scope>NUCLEOTIDE SEQUENCE [LARGE SCALE GENOMIC DNA]</scope>
    <source>
        <strain evidence="1 2">TREC</strain>
    </source>
</reference>
<protein>
    <submittedName>
        <fullName evidence="1">Uncharacterized protein</fullName>
    </submittedName>
</protein>
<dbReference type="RefSeq" id="WP_152349369.1">
    <property type="nucleotide sequence ID" value="NZ_WBSN01000001.1"/>
</dbReference>
<name>A0A7K3TE98_9BIFI</name>
<dbReference type="PROSITE" id="PS51257">
    <property type="entry name" value="PROKAR_LIPOPROTEIN"/>
    <property type="match status" value="1"/>
</dbReference>
<comment type="caution">
    <text evidence="1">The sequence shown here is derived from an EMBL/GenBank/DDBJ whole genome shotgun (WGS) entry which is preliminary data.</text>
</comment>
<evidence type="ECO:0000313" key="2">
    <source>
        <dbReference type="Proteomes" id="UP000469763"/>
    </source>
</evidence>
<organism evidence="1 2">
    <name type="scientific">Bifidobacterium avesanii</name>
    <dbReference type="NCBI Taxonomy" id="1798157"/>
    <lineage>
        <taxon>Bacteria</taxon>
        <taxon>Bacillati</taxon>
        <taxon>Actinomycetota</taxon>
        <taxon>Actinomycetes</taxon>
        <taxon>Bifidobacteriales</taxon>
        <taxon>Bifidobacteriaceae</taxon>
        <taxon>Bifidobacterium</taxon>
    </lineage>
</organism>
<dbReference type="EMBL" id="WHZY01000001">
    <property type="protein sequence ID" value="NEG77435.1"/>
    <property type="molecule type" value="Genomic_DNA"/>
</dbReference>
<proteinExistence type="predicted"/>
<dbReference type="Proteomes" id="UP000469763">
    <property type="component" value="Unassembled WGS sequence"/>
</dbReference>
<dbReference type="OrthoDB" id="3241828at2"/>
<dbReference type="AlphaFoldDB" id="A0A7K3TE98"/>
<keyword evidence="2" id="KW-1185">Reference proteome</keyword>
<sequence length="268" mass="30019">MRGGTHTHGAIRPFAAVLAIFMLGGCGSAPNEHNEQFVDGTAQSGGQWQAVADAITADGEVTRAETEQAIASYHQCLAQNHFSGNYRYDLDTYFWVNGGSYGLDADAPGYPGLPERFRKKDWTDEDDADFAAWMKSDEGRRRMDENRRIEEQYEAPCKPFDAVRDLASSQVDWAWYDRNKFDAIQRCIAANAPSYAERAKQVQYRYTDTMEGTALLTKALYGDDADWPELANQPKTSEEYKLALCVENPTGAPMHYFGSAEYRSGDEP</sequence>
<accession>A0A7K3TE98</accession>
<evidence type="ECO:0000313" key="1">
    <source>
        <dbReference type="EMBL" id="NEG77435.1"/>
    </source>
</evidence>
<gene>
    <name evidence="1" type="ORF">GFD22_00230</name>
</gene>